<feature type="compositionally biased region" description="Low complexity" evidence="4">
    <location>
        <begin position="52"/>
        <end position="67"/>
    </location>
</feature>
<dbReference type="Gene3D" id="1.25.40.20">
    <property type="entry name" value="Ankyrin repeat-containing domain"/>
    <property type="match status" value="1"/>
</dbReference>
<reference evidence="6 7" key="1">
    <citation type="submission" date="2024-05" db="EMBL/GenBank/DDBJ databases">
        <authorList>
            <person name="Wallberg A."/>
        </authorList>
    </citation>
    <scope>NUCLEOTIDE SEQUENCE [LARGE SCALE GENOMIC DNA]</scope>
</reference>
<dbReference type="PANTHER" id="PTHR24198:SF165">
    <property type="entry name" value="ANKYRIN REPEAT-CONTAINING PROTEIN-RELATED"/>
    <property type="match status" value="1"/>
</dbReference>
<evidence type="ECO:0000256" key="4">
    <source>
        <dbReference type="SAM" id="MobiDB-lite"/>
    </source>
</evidence>
<dbReference type="InterPro" id="IPR036770">
    <property type="entry name" value="Ankyrin_rpt-contain_sf"/>
</dbReference>
<dbReference type="SUPFAM" id="SSF48403">
    <property type="entry name" value="Ankyrin repeat"/>
    <property type="match status" value="1"/>
</dbReference>
<keyword evidence="2 3" id="KW-0040">ANK repeat</keyword>
<evidence type="ECO:0000256" key="2">
    <source>
        <dbReference type="ARBA" id="ARBA00023043"/>
    </source>
</evidence>
<proteinExistence type="predicted"/>
<keyword evidence="5" id="KW-0812">Transmembrane</keyword>
<feature type="transmembrane region" description="Helical" evidence="5">
    <location>
        <begin position="398"/>
        <end position="418"/>
    </location>
</feature>
<dbReference type="SMART" id="SM00248">
    <property type="entry name" value="ANK"/>
    <property type="match status" value="2"/>
</dbReference>
<dbReference type="PROSITE" id="PS50297">
    <property type="entry name" value="ANK_REP_REGION"/>
    <property type="match status" value="1"/>
</dbReference>
<accession>A0AAV2R341</accession>
<feature type="region of interest" description="Disordered" evidence="4">
    <location>
        <begin position="1"/>
        <end position="70"/>
    </location>
</feature>
<protein>
    <submittedName>
        <fullName evidence="6">Uncharacterized protein</fullName>
    </submittedName>
</protein>
<feature type="non-terminal residue" evidence="6">
    <location>
        <position position="466"/>
    </location>
</feature>
<feature type="compositionally biased region" description="Polar residues" evidence="4">
    <location>
        <begin position="37"/>
        <end position="51"/>
    </location>
</feature>
<name>A0AAV2R341_MEGNR</name>
<dbReference type="Pfam" id="PF12796">
    <property type="entry name" value="Ank_2"/>
    <property type="match status" value="1"/>
</dbReference>
<sequence length="466" mass="52615">MGSLSPEPGRRNTLRPRPSKSLDQTHQNDIAYKYLTTRPSKSVDNSGQDNDLSYNYRSRSVNRSRSLGSRHDSYASIHRPISRVVSASSIASLNLQENLLMLPNKKEPDLVQPLDHHTCHRIITDYMKIPEFVYKAIMTGGKLEEVEDWISRNESNIYSTNGKLRKQTPLHLACQSDREDVVDILLQHQVCLMCVDANNETPLQVAARKGHPGICERIIQAKHLRCAISLGEKRTALALLKQHYENEAHVLKKMKFECRSNDPREKLIRAVKQILHFFPIFLLFPSVSGAILLFNYKTTINFLHECPGQDAVLSEAIISYPLKLISIRPALDICHGNTVYLVLEGDFSQQCTGFVVCCVIMIVIALLYTLAVMFSVLPKSLCLPSKSRKWTENLVKNNFFSFTSIILSLLAMVVWMVITSMLTIAVQDFQNALDFHVLKEVNINICAAYTCIEGKGPDTGKLWGVV</sequence>
<evidence type="ECO:0000313" key="6">
    <source>
        <dbReference type="EMBL" id="CAL4108486.1"/>
    </source>
</evidence>
<evidence type="ECO:0000313" key="7">
    <source>
        <dbReference type="Proteomes" id="UP001497623"/>
    </source>
</evidence>
<keyword evidence="5" id="KW-0472">Membrane</keyword>
<dbReference type="PANTHER" id="PTHR24198">
    <property type="entry name" value="ANKYRIN REPEAT AND PROTEIN KINASE DOMAIN-CONTAINING PROTEIN"/>
    <property type="match status" value="1"/>
</dbReference>
<dbReference type="EMBL" id="CAXKWB010013774">
    <property type="protein sequence ID" value="CAL4108486.1"/>
    <property type="molecule type" value="Genomic_DNA"/>
</dbReference>
<organism evidence="6 7">
    <name type="scientific">Meganyctiphanes norvegica</name>
    <name type="common">Northern krill</name>
    <name type="synonym">Thysanopoda norvegica</name>
    <dbReference type="NCBI Taxonomy" id="48144"/>
    <lineage>
        <taxon>Eukaryota</taxon>
        <taxon>Metazoa</taxon>
        <taxon>Ecdysozoa</taxon>
        <taxon>Arthropoda</taxon>
        <taxon>Crustacea</taxon>
        <taxon>Multicrustacea</taxon>
        <taxon>Malacostraca</taxon>
        <taxon>Eumalacostraca</taxon>
        <taxon>Eucarida</taxon>
        <taxon>Euphausiacea</taxon>
        <taxon>Euphausiidae</taxon>
        <taxon>Meganyctiphanes</taxon>
    </lineage>
</organism>
<keyword evidence="5" id="KW-1133">Transmembrane helix</keyword>
<feature type="transmembrane region" description="Helical" evidence="5">
    <location>
        <begin position="274"/>
        <end position="294"/>
    </location>
</feature>
<feature type="repeat" description="ANK" evidence="3">
    <location>
        <begin position="165"/>
        <end position="197"/>
    </location>
</feature>
<evidence type="ECO:0000256" key="1">
    <source>
        <dbReference type="ARBA" id="ARBA00022737"/>
    </source>
</evidence>
<keyword evidence="1" id="KW-0677">Repeat</keyword>
<evidence type="ECO:0000256" key="3">
    <source>
        <dbReference type="PROSITE-ProRule" id="PRU00023"/>
    </source>
</evidence>
<dbReference type="Proteomes" id="UP001497623">
    <property type="component" value="Unassembled WGS sequence"/>
</dbReference>
<comment type="caution">
    <text evidence="6">The sequence shown here is derived from an EMBL/GenBank/DDBJ whole genome shotgun (WGS) entry which is preliminary data.</text>
</comment>
<feature type="transmembrane region" description="Helical" evidence="5">
    <location>
        <begin position="353"/>
        <end position="377"/>
    </location>
</feature>
<dbReference type="PROSITE" id="PS50088">
    <property type="entry name" value="ANK_REPEAT"/>
    <property type="match status" value="1"/>
</dbReference>
<gene>
    <name evidence="6" type="ORF">MNOR_LOCUS18900</name>
</gene>
<evidence type="ECO:0000256" key="5">
    <source>
        <dbReference type="SAM" id="Phobius"/>
    </source>
</evidence>
<keyword evidence="7" id="KW-1185">Reference proteome</keyword>
<dbReference type="AlphaFoldDB" id="A0AAV2R341"/>
<dbReference type="InterPro" id="IPR002110">
    <property type="entry name" value="Ankyrin_rpt"/>
</dbReference>